<keyword evidence="2" id="KW-1185">Reference proteome</keyword>
<accession>A0A915MK38</accession>
<dbReference type="PROSITE" id="PS50097">
    <property type="entry name" value="BTB"/>
    <property type="match status" value="1"/>
</dbReference>
<name>A0A915MK38_MELJA</name>
<dbReference type="InterPro" id="IPR000210">
    <property type="entry name" value="BTB/POZ_dom"/>
</dbReference>
<protein>
    <submittedName>
        <fullName evidence="3">BTB domain-containing protein</fullName>
    </submittedName>
</protein>
<evidence type="ECO:0000313" key="2">
    <source>
        <dbReference type="Proteomes" id="UP000887561"/>
    </source>
</evidence>
<proteinExistence type="predicted"/>
<feature type="domain" description="BTB" evidence="1">
    <location>
        <begin position="150"/>
        <end position="222"/>
    </location>
</feature>
<dbReference type="SMART" id="SM00225">
    <property type="entry name" value="BTB"/>
    <property type="match status" value="1"/>
</dbReference>
<dbReference type="InterPro" id="IPR011333">
    <property type="entry name" value="SKP1/BTB/POZ_sf"/>
</dbReference>
<dbReference type="Pfam" id="PF00651">
    <property type="entry name" value="BTB"/>
    <property type="match status" value="1"/>
</dbReference>
<dbReference type="WBParaSite" id="scaffold3850_cov357.g7239">
    <property type="protein sequence ID" value="scaffold3850_cov357.g7239"/>
    <property type="gene ID" value="scaffold3850_cov357.g7239"/>
</dbReference>
<evidence type="ECO:0000313" key="3">
    <source>
        <dbReference type="WBParaSite" id="scaffold3850_cov357.g7239"/>
    </source>
</evidence>
<dbReference type="Gene3D" id="3.30.710.10">
    <property type="entry name" value="Potassium Channel Kv1.1, Chain A"/>
    <property type="match status" value="2"/>
</dbReference>
<dbReference type="PANTHER" id="PTHR24413">
    <property type="entry name" value="SPECKLE-TYPE POZ PROTEIN"/>
    <property type="match status" value="1"/>
</dbReference>
<dbReference type="AlphaFoldDB" id="A0A915MK38"/>
<evidence type="ECO:0000259" key="1">
    <source>
        <dbReference type="PROSITE" id="PS50097"/>
    </source>
</evidence>
<dbReference type="Proteomes" id="UP000887561">
    <property type="component" value="Unplaced"/>
</dbReference>
<dbReference type="CDD" id="cd18186">
    <property type="entry name" value="BTB_POZ_ZBTB_KLHL-like"/>
    <property type="match status" value="1"/>
</dbReference>
<dbReference type="SUPFAM" id="SSF54695">
    <property type="entry name" value="POZ domain"/>
    <property type="match status" value="1"/>
</dbReference>
<reference evidence="3" key="1">
    <citation type="submission" date="2022-11" db="UniProtKB">
        <authorList>
            <consortium name="WormBaseParasite"/>
        </authorList>
    </citation>
    <scope>IDENTIFICATION</scope>
</reference>
<organism evidence="2 3">
    <name type="scientific">Meloidogyne javanica</name>
    <name type="common">Root-knot nematode worm</name>
    <dbReference type="NCBI Taxonomy" id="6303"/>
    <lineage>
        <taxon>Eukaryota</taxon>
        <taxon>Metazoa</taxon>
        <taxon>Ecdysozoa</taxon>
        <taxon>Nematoda</taxon>
        <taxon>Chromadorea</taxon>
        <taxon>Rhabditida</taxon>
        <taxon>Tylenchina</taxon>
        <taxon>Tylenchomorpha</taxon>
        <taxon>Tylenchoidea</taxon>
        <taxon>Meloidogynidae</taxon>
        <taxon>Meloidogyninae</taxon>
        <taxon>Meloidogyne</taxon>
        <taxon>Meloidogyne incognita group</taxon>
    </lineage>
</organism>
<sequence>MMKTASVTNFVWVIQNPGIFKEILVSGETLTLKSPQFFDASFPDVQWEIILEISSEDYIYLRQIGPSNFNQVNTYYKLYVKEFDKQEVIISRSTHKLEKQDRLGYKKIDLYRYTYYGEFEIRCDVEFNYYNSVGTYKHSFAQMINMKLFTDCVLKIGEESIFVHKSVLAKNSEVFYKLLDQMDKENKMNIQPDVENLELNLMEQNVDNIFALAHKYQIQALKYECEMFMVNLIDNSKLLQYFNYIKLYNAQTLEKGIVTYIHLNRDVVNSEEWMNVKKLYKDIAYRIVVSVLHEE</sequence>